<accession>A0ABS8SEP6</accession>
<keyword evidence="2" id="KW-1185">Reference proteome</keyword>
<organism evidence="1 2">
    <name type="scientific">Datura stramonium</name>
    <name type="common">Jimsonweed</name>
    <name type="synonym">Common thornapple</name>
    <dbReference type="NCBI Taxonomy" id="4076"/>
    <lineage>
        <taxon>Eukaryota</taxon>
        <taxon>Viridiplantae</taxon>
        <taxon>Streptophyta</taxon>
        <taxon>Embryophyta</taxon>
        <taxon>Tracheophyta</taxon>
        <taxon>Spermatophyta</taxon>
        <taxon>Magnoliopsida</taxon>
        <taxon>eudicotyledons</taxon>
        <taxon>Gunneridae</taxon>
        <taxon>Pentapetalae</taxon>
        <taxon>asterids</taxon>
        <taxon>lamiids</taxon>
        <taxon>Solanales</taxon>
        <taxon>Solanaceae</taxon>
        <taxon>Solanoideae</taxon>
        <taxon>Datureae</taxon>
        <taxon>Datura</taxon>
    </lineage>
</organism>
<comment type="caution">
    <text evidence="1">The sequence shown here is derived from an EMBL/GenBank/DDBJ whole genome shotgun (WGS) entry which is preliminary data.</text>
</comment>
<reference evidence="1 2" key="1">
    <citation type="journal article" date="2021" name="BMC Genomics">
        <title>Datura genome reveals duplications of psychoactive alkaloid biosynthetic genes and high mutation rate following tissue culture.</title>
        <authorList>
            <person name="Rajewski A."/>
            <person name="Carter-House D."/>
            <person name="Stajich J."/>
            <person name="Litt A."/>
        </authorList>
    </citation>
    <scope>NUCLEOTIDE SEQUENCE [LARGE SCALE GENOMIC DNA]</scope>
    <source>
        <strain evidence="1">AR-01</strain>
    </source>
</reference>
<evidence type="ECO:0000313" key="1">
    <source>
        <dbReference type="EMBL" id="MCD7457270.1"/>
    </source>
</evidence>
<proteinExistence type="predicted"/>
<evidence type="ECO:0000313" key="2">
    <source>
        <dbReference type="Proteomes" id="UP000823775"/>
    </source>
</evidence>
<feature type="non-terminal residue" evidence="1">
    <location>
        <position position="1"/>
    </location>
</feature>
<protein>
    <submittedName>
        <fullName evidence="1">Uncharacterized protein</fullName>
    </submittedName>
</protein>
<dbReference type="EMBL" id="JACEIK010000449">
    <property type="protein sequence ID" value="MCD7457270.1"/>
    <property type="molecule type" value="Genomic_DNA"/>
</dbReference>
<sequence>IHHEFFSNASSSGSEYDKTNYGAFLDVDPRYGKVVTLRTLQSQSFVPHNNQLKLLNYSTTFLLPFSRESFLPRFTCSV</sequence>
<dbReference type="Proteomes" id="UP000823775">
    <property type="component" value="Unassembled WGS sequence"/>
</dbReference>
<name>A0ABS8SEP6_DATST</name>
<gene>
    <name evidence="1" type="ORF">HAX54_034703</name>
</gene>